<dbReference type="SUPFAM" id="SSF54862">
    <property type="entry name" value="4Fe-4S ferredoxins"/>
    <property type="match status" value="1"/>
</dbReference>
<keyword evidence="1" id="KW-0004">4Fe-4S</keyword>
<keyword evidence="2" id="KW-0479">Metal-binding</keyword>
<proteinExistence type="predicted"/>
<dbReference type="InterPro" id="IPR017900">
    <property type="entry name" value="4Fe4S_Fe_S_CS"/>
</dbReference>
<dbReference type="GO" id="GO:0046872">
    <property type="term" value="F:metal ion binding"/>
    <property type="evidence" value="ECO:0007669"/>
    <property type="project" value="UniProtKB-KW"/>
</dbReference>
<feature type="domain" description="4Fe-4S ferredoxin-type" evidence="5">
    <location>
        <begin position="211"/>
        <end position="240"/>
    </location>
</feature>
<reference evidence="7" key="1">
    <citation type="submission" date="2016-10" db="EMBL/GenBank/DDBJ databases">
        <authorList>
            <person name="Varghese N."/>
        </authorList>
    </citation>
    <scope>NUCLEOTIDE SEQUENCE [LARGE SCALE GENOMIC DNA]</scope>
    <source>
        <strain evidence="7">DSM 16632</strain>
    </source>
</reference>
<name>A0A1I4I3H6_METOL</name>
<evidence type="ECO:0000256" key="3">
    <source>
        <dbReference type="ARBA" id="ARBA00023004"/>
    </source>
</evidence>
<evidence type="ECO:0000256" key="4">
    <source>
        <dbReference type="ARBA" id="ARBA00023014"/>
    </source>
</evidence>
<evidence type="ECO:0000313" key="6">
    <source>
        <dbReference type="EMBL" id="SFL48919.1"/>
    </source>
</evidence>
<evidence type="ECO:0000313" key="7">
    <source>
        <dbReference type="Proteomes" id="UP000183442"/>
    </source>
</evidence>
<sequence>MFYNIVLCGEDMNKIIKVFFSPSETTKKVVNLIAENFKEENEICDLLYFNNEKEFTSDNIVIVGMPVFAGRIPETARERLSKLKGNNTKAIAVVNYGNAQVADALVELVDILQENNFDVIAAASTISHHSIFDGVAIGRPDDEDIAKINEFAQNAIEKIENGGSLESSIPGNRPYIDYKQLPFIVSCDVNKCVFCLECVSVCPEKAIPDDDPADVDLDLCSRCTSCINICPENARAFTGEAFKAKKPAFESANAERKEPEFYF</sequence>
<dbReference type="GO" id="GO:0051539">
    <property type="term" value="F:4 iron, 4 sulfur cluster binding"/>
    <property type="evidence" value="ECO:0007669"/>
    <property type="project" value="UniProtKB-KW"/>
</dbReference>
<dbReference type="Pfam" id="PF00037">
    <property type="entry name" value="Fer4"/>
    <property type="match status" value="1"/>
</dbReference>
<dbReference type="PROSITE" id="PS00198">
    <property type="entry name" value="4FE4S_FER_1"/>
    <property type="match status" value="1"/>
</dbReference>
<dbReference type="PANTHER" id="PTHR43687:SF1">
    <property type="entry name" value="FERREDOXIN III"/>
    <property type="match status" value="1"/>
</dbReference>
<dbReference type="PANTHER" id="PTHR43687">
    <property type="entry name" value="ADENYLYLSULFATE REDUCTASE, BETA SUBUNIT"/>
    <property type="match status" value="1"/>
</dbReference>
<dbReference type="AlphaFoldDB" id="A0A1I4I3H6"/>
<dbReference type="Proteomes" id="UP000183442">
    <property type="component" value="Unassembled WGS sequence"/>
</dbReference>
<protein>
    <submittedName>
        <fullName evidence="6">4Fe-4S dicluster domain</fullName>
    </submittedName>
</protein>
<accession>A0A1I4I3H6</accession>
<evidence type="ECO:0000259" key="5">
    <source>
        <dbReference type="PROSITE" id="PS51379"/>
    </source>
</evidence>
<dbReference type="PROSITE" id="PS51379">
    <property type="entry name" value="4FE4S_FER_2"/>
    <property type="match status" value="2"/>
</dbReference>
<dbReference type="InterPro" id="IPR050572">
    <property type="entry name" value="Fe-S_Ferredoxin"/>
</dbReference>
<organism evidence="6 7">
    <name type="scientific">Methanobrevibacter olleyae</name>
    <dbReference type="NCBI Taxonomy" id="294671"/>
    <lineage>
        <taxon>Archaea</taxon>
        <taxon>Methanobacteriati</taxon>
        <taxon>Methanobacteriota</taxon>
        <taxon>Methanomada group</taxon>
        <taxon>Methanobacteria</taxon>
        <taxon>Methanobacteriales</taxon>
        <taxon>Methanobacteriaceae</taxon>
        <taxon>Methanobrevibacter</taxon>
    </lineage>
</organism>
<dbReference type="GO" id="GO:0016491">
    <property type="term" value="F:oxidoreductase activity"/>
    <property type="evidence" value="ECO:0007669"/>
    <property type="project" value="UniProtKB-ARBA"/>
</dbReference>
<gene>
    <name evidence="6" type="ORF">SAMN02910297_01029</name>
</gene>
<feature type="domain" description="4Fe-4S ferredoxin-type" evidence="5">
    <location>
        <begin position="183"/>
        <end position="207"/>
    </location>
</feature>
<dbReference type="SUPFAM" id="SSF52218">
    <property type="entry name" value="Flavoproteins"/>
    <property type="match status" value="1"/>
</dbReference>
<evidence type="ECO:0000256" key="1">
    <source>
        <dbReference type="ARBA" id="ARBA00022485"/>
    </source>
</evidence>
<keyword evidence="4" id="KW-0411">Iron-sulfur</keyword>
<keyword evidence="3" id="KW-0408">Iron</keyword>
<dbReference type="EMBL" id="FOTL01000014">
    <property type="protein sequence ID" value="SFL48919.1"/>
    <property type="molecule type" value="Genomic_DNA"/>
</dbReference>
<dbReference type="Gene3D" id="3.40.50.360">
    <property type="match status" value="1"/>
</dbReference>
<evidence type="ECO:0000256" key="2">
    <source>
        <dbReference type="ARBA" id="ARBA00022723"/>
    </source>
</evidence>
<dbReference type="InterPro" id="IPR029039">
    <property type="entry name" value="Flavoprotein-like_sf"/>
</dbReference>
<dbReference type="Gene3D" id="3.30.70.20">
    <property type="match status" value="1"/>
</dbReference>
<dbReference type="InterPro" id="IPR017896">
    <property type="entry name" value="4Fe4S_Fe-S-bd"/>
</dbReference>